<evidence type="ECO:0000313" key="1">
    <source>
        <dbReference type="EMBL" id="KAJ7653796.1"/>
    </source>
</evidence>
<evidence type="ECO:0000313" key="2">
    <source>
        <dbReference type="Proteomes" id="UP001221757"/>
    </source>
</evidence>
<sequence>MVAILPAYPADTEVDCVDLKVGKAEVVDERQTGHQRQCKGVQRFGCTETTQADRNPSCGKRHCEFYGEPAAGSLDRVAGLIEARMIRPWVKSQSEFHWCTLASGQRRKQGGKHAISATRHQAAIGTIREIAVRLYPSWSRRVTCSHRHASRADGCHLSSALFGSGTYFAVAPDPHHVFHESAARVRDHSCSSALYLLTASHSCLRSRRNSLALGGEQTRRLARVCAPTRTYAARTVLLIFTTQPRSVPLSFPSRLLTENRPYYTPHTQGCL</sequence>
<organism evidence="1 2">
    <name type="scientific">Mycena rosella</name>
    <name type="common">Pink bonnet</name>
    <name type="synonym">Agaricus rosellus</name>
    <dbReference type="NCBI Taxonomy" id="1033263"/>
    <lineage>
        <taxon>Eukaryota</taxon>
        <taxon>Fungi</taxon>
        <taxon>Dikarya</taxon>
        <taxon>Basidiomycota</taxon>
        <taxon>Agaricomycotina</taxon>
        <taxon>Agaricomycetes</taxon>
        <taxon>Agaricomycetidae</taxon>
        <taxon>Agaricales</taxon>
        <taxon>Marasmiineae</taxon>
        <taxon>Mycenaceae</taxon>
        <taxon>Mycena</taxon>
    </lineage>
</organism>
<name>A0AAD7G0P9_MYCRO</name>
<comment type="caution">
    <text evidence="1">The sequence shown here is derived from an EMBL/GenBank/DDBJ whole genome shotgun (WGS) entry which is preliminary data.</text>
</comment>
<proteinExistence type="predicted"/>
<dbReference type="EMBL" id="JARKIE010000331">
    <property type="protein sequence ID" value="KAJ7653796.1"/>
    <property type="molecule type" value="Genomic_DNA"/>
</dbReference>
<protein>
    <submittedName>
        <fullName evidence="1">Uncharacterized protein</fullName>
    </submittedName>
</protein>
<dbReference type="Proteomes" id="UP001221757">
    <property type="component" value="Unassembled WGS sequence"/>
</dbReference>
<accession>A0AAD7G0P9</accession>
<keyword evidence="2" id="KW-1185">Reference proteome</keyword>
<dbReference type="AlphaFoldDB" id="A0AAD7G0P9"/>
<reference evidence="1" key="1">
    <citation type="submission" date="2023-03" db="EMBL/GenBank/DDBJ databases">
        <title>Massive genome expansion in bonnet fungi (Mycena s.s.) driven by repeated elements and novel gene families across ecological guilds.</title>
        <authorList>
            <consortium name="Lawrence Berkeley National Laboratory"/>
            <person name="Harder C.B."/>
            <person name="Miyauchi S."/>
            <person name="Viragh M."/>
            <person name="Kuo A."/>
            <person name="Thoen E."/>
            <person name="Andreopoulos B."/>
            <person name="Lu D."/>
            <person name="Skrede I."/>
            <person name="Drula E."/>
            <person name="Henrissat B."/>
            <person name="Morin E."/>
            <person name="Kohler A."/>
            <person name="Barry K."/>
            <person name="LaButti K."/>
            <person name="Morin E."/>
            <person name="Salamov A."/>
            <person name="Lipzen A."/>
            <person name="Mereny Z."/>
            <person name="Hegedus B."/>
            <person name="Baldrian P."/>
            <person name="Stursova M."/>
            <person name="Weitz H."/>
            <person name="Taylor A."/>
            <person name="Grigoriev I.V."/>
            <person name="Nagy L.G."/>
            <person name="Martin F."/>
            <person name="Kauserud H."/>
        </authorList>
    </citation>
    <scope>NUCLEOTIDE SEQUENCE</scope>
    <source>
        <strain evidence="1">CBHHK067</strain>
    </source>
</reference>
<gene>
    <name evidence="1" type="ORF">B0H17DRAFT_1267877</name>
</gene>